<dbReference type="GO" id="GO:0030154">
    <property type="term" value="P:cell differentiation"/>
    <property type="evidence" value="ECO:0007669"/>
    <property type="project" value="InterPro"/>
</dbReference>
<evidence type="ECO:0000256" key="3">
    <source>
        <dbReference type="ARBA" id="ARBA00019464"/>
    </source>
</evidence>
<keyword evidence="18" id="KW-1185">Reference proteome</keyword>
<name>A0A212CKG5_CEREH</name>
<feature type="compositionally biased region" description="Polar residues" evidence="15">
    <location>
        <begin position="1"/>
        <end position="12"/>
    </location>
</feature>
<evidence type="ECO:0000256" key="16">
    <source>
        <dbReference type="SAM" id="Phobius"/>
    </source>
</evidence>
<evidence type="ECO:0000256" key="4">
    <source>
        <dbReference type="ARBA" id="ARBA00022486"/>
    </source>
</evidence>
<sequence length="237" mass="26915">MRPGMSETQSALEPTRNERELHLPSRNPAMNSLFTSAFSPLAVSLGLLLVMASAFPTPGPLGEDFKNDTTPSRLLLTTPDKTEALIKHIVDKISAMRKEICEKNDKCENSKETLAENNLNLPKMKEKDGCFQSGFNQETCLIRSTVGLLEYQTYLDYLQNEYEGDQENVKDLRSSIRTLLQIMRQKSIDLVTTPTTNPDLLEKMQSSNEWVKNAKIILILRSLENFLQFSLRAIRMK</sequence>
<dbReference type="PRINTS" id="PR00433">
    <property type="entry name" value="IL6GCSFMGF"/>
</dbReference>
<keyword evidence="16" id="KW-0472">Membrane</keyword>
<dbReference type="PIRSF" id="PIRSF001935">
    <property type="entry name" value="IL6_MGF_GCSF"/>
    <property type="match status" value="1"/>
</dbReference>
<dbReference type="FunFam" id="1.20.1250.10:FF:000006">
    <property type="entry name" value="Interleukin-6"/>
    <property type="match status" value="1"/>
</dbReference>
<organism evidence="17 18">
    <name type="scientific">Cervus elaphus hippelaphus</name>
    <name type="common">European red deer</name>
    <dbReference type="NCBI Taxonomy" id="46360"/>
    <lineage>
        <taxon>Eukaryota</taxon>
        <taxon>Metazoa</taxon>
        <taxon>Chordata</taxon>
        <taxon>Craniata</taxon>
        <taxon>Vertebrata</taxon>
        <taxon>Euteleostomi</taxon>
        <taxon>Mammalia</taxon>
        <taxon>Eutheria</taxon>
        <taxon>Laurasiatheria</taxon>
        <taxon>Artiodactyla</taxon>
        <taxon>Ruminantia</taxon>
        <taxon>Pecora</taxon>
        <taxon>Cervidae</taxon>
        <taxon>Cervinae</taxon>
        <taxon>Cervus</taxon>
    </lineage>
</organism>
<evidence type="ECO:0000256" key="7">
    <source>
        <dbReference type="ARBA" id="ARBA00022553"/>
    </source>
</evidence>
<evidence type="ECO:0000313" key="17">
    <source>
        <dbReference type="EMBL" id="OWK06497.1"/>
    </source>
</evidence>
<keyword evidence="16" id="KW-0812">Transmembrane</keyword>
<dbReference type="InterPro" id="IPR003574">
    <property type="entry name" value="IL-6-like"/>
</dbReference>
<dbReference type="GO" id="GO:0006955">
    <property type="term" value="P:immune response"/>
    <property type="evidence" value="ECO:0007669"/>
    <property type="project" value="InterPro"/>
</dbReference>
<dbReference type="PANTHER" id="PTHR48494">
    <property type="entry name" value="INTERLEUKIN-6"/>
    <property type="match status" value="1"/>
</dbReference>
<evidence type="ECO:0000256" key="2">
    <source>
        <dbReference type="ARBA" id="ARBA00007432"/>
    </source>
</evidence>
<evidence type="ECO:0000256" key="11">
    <source>
        <dbReference type="ARBA" id="ARBA00023441"/>
    </source>
</evidence>
<accession>A0A212CKG5</accession>
<evidence type="ECO:0000256" key="5">
    <source>
        <dbReference type="ARBA" id="ARBA00022514"/>
    </source>
</evidence>
<dbReference type="AlphaFoldDB" id="A0A212CKG5"/>
<gene>
    <name evidence="17" type="ORF">Celaphus_00011931</name>
</gene>
<keyword evidence="6" id="KW-0964">Secreted</keyword>
<dbReference type="SMART" id="SM00126">
    <property type="entry name" value="IL6"/>
    <property type="match status" value="1"/>
</dbReference>
<comment type="function">
    <text evidence="13">IL6 is a potent inducer of the acute phase response. Rapid production of IL6 contributes to host defense during infection and tissue injury, but excessive IL6 synthesis is involved in disease pathology. In the innate immune response, is synthesized by myeloid cells, such as macrophages and dendritic cells, upon recognition of pathogens through toll-like receptors (TLRs) at the site of infection or tissue injury. In the adaptive immune response, is required for the differentiation of B cells into immunoglobulin-secreting cells. Plays a major role in the differentiation of CD4(+) T cell subsets. Essential factor for the development of T follicular helper (Tfh) cells that are required for the induction of germinal-center formation. Required to drive naive CD4(+) T cells to the Th17 lineage. Also required for proliferation of myeloma cells and the survival of plasmablast cells.</text>
</comment>
<feature type="disulfide bond" evidence="14">
    <location>
        <begin position="130"/>
        <end position="140"/>
    </location>
</feature>
<feature type="transmembrane region" description="Helical" evidence="16">
    <location>
        <begin position="33"/>
        <end position="55"/>
    </location>
</feature>
<dbReference type="GO" id="GO:0005615">
    <property type="term" value="C:extracellular space"/>
    <property type="evidence" value="ECO:0007669"/>
    <property type="project" value="UniProtKB-KW"/>
</dbReference>
<keyword evidence="8" id="KW-0732">Signal</keyword>
<comment type="subunit">
    <text evidence="12">Component of a hexamer of two molecules each of IL6, IL6R and IL6ST; first binds to IL6R to associate with the signaling subunit IL6ST. Interacts with IL6R (via the N-terminal ectodomain); this interaction may be affected by IL6R-binding with SORL1, hence decreasing IL6 cis signaling. Interacts with SORL1 (via the N-terminal ectodomain); this interaction leads to IL6 internalization and lysosomal degradation. May form a trimeric complex with the soluble SORL1 ectodomain and soluble IL6R receptor; this interaction might stabilize circulating IL6, hence promoting IL6 trans signaling.</text>
</comment>
<evidence type="ECO:0000256" key="14">
    <source>
        <dbReference type="PIRSR" id="PIRSR001935-1"/>
    </source>
</evidence>
<evidence type="ECO:0000313" key="18">
    <source>
        <dbReference type="Proteomes" id="UP000242450"/>
    </source>
</evidence>
<dbReference type="GO" id="GO:0006953">
    <property type="term" value="P:acute-phase response"/>
    <property type="evidence" value="ECO:0007669"/>
    <property type="project" value="UniProtKB-KW"/>
</dbReference>
<dbReference type="GO" id="GO:0051240">
    <property type="term" value="P:positive regulation of multicellular organismal process"/>
    <property type="evidence" value="ECO:0007669"/>
    <property type="project" value="UniProtKB-ARBA"/>
</dbReference>
<keyword evidence="5" id="KW-0202">Cytokine</keyword>
<evidence type="ECO:0000256" key="10">
    <source>
        <dbReference type="ARBA" id="ARBA00023157"/>
    </source>
</evidence>
<dbReference type="GO" id="GO:0005896">
    <property type="term" value="C:interleukin-6 receptor complex"/>
    <property type="evidence" value="ECO:0007669"/>
    <property type="project" value="TreeGrafter"/>
</dbReference>
<dbReference type="SUPFAM" id="SSF47266">
    <property type="entry name" value="4-helical cytokines"/>
    <property type="match status" value="1"/>
</dbReference>
<comment type="caution">
    <text evidence="17">The sequence shown here is derived from an EMBL/GenBank/DDBJ whole genome shotgun (WGS) entry which is preliminary data.</text>
</comment>
<comment type="function">
    <text evidence="11">Cytokine with a wide variety of biological functions in immunity, tissue regeneration, and metabolism. Binds to IL6R, then the complex associates to the signaling subunit IL6ST/gp130 to trigger the intracellular IL6-signaling pathway. The interaction with the membrane-bound IL6R and IL6ST stimulates 'classic signaling', whereas the binding of IL6 and soluble IL6R to IL6ST stimulates 'trans-signaling'. Alternatively, 'cluster signaling' occurs when membrane-bound IL6:IL6R complexes on transmitter cells activate IL6ST receptors on neighboring receiver cells.</text>
</comment>
<dbReference type="GO" id="GO:0005138">
    <property type="term" value="F:interleukin-6 receptor binding"/>
    <property type="evidence" value="ECO:0007669"/>
    <property type="project" value="InterPro"/>
</dbReference>
<keyword evidence="7" id="KW-0597">Phosphoprotein</keyword>
<evidence type="ECO:0000256" key="8">
    <source>
        <dbReference type="ARBA" id="ARBA00022729"/>
    </source>
</evidence>
<dbReference type="OrthoDB" id="8943569at2759"/>
<dbReference type="EMBL" id="MKHE01000018">
    <property type="protein sequence ID" value="OWK06497.1"/>
    <property type="molecule type" value="Genomic_DNA"/>
</dbReference>
<dbReference type="GO" id="GO:0046427">
    <property type="term" value="P:positive regulation of receptor signaling pathway via JAK-STAT"/>
    <property type="evidence" value="ECO:0007669"/>
    <property type="project" value="TreeGrafter"/>
</dbReference>
<comment type="subcellular location">
    <subcellularLocation>
        <location evidence="1">Secreted</location>
    </subcellularLocation>
</comment>
<comment type="similarity">
    <text evidence="2">Belongs to the IL-6 superfamily.</text>
</comment>
<reference evidence="17 18" key="1">
    <citation type="journal article" date="2018" name="Mol. Genet. Genomics">
        <title>The red deer Cervus elaphus genome CerEla1.0: sequencing, annotating, genes, and chromosomes.</title>
        <authorList>
            <person name="Bana N.A."/>
            <person name="Nyiri A."/>
            <person name="Nagy J."/>
            <person name="Frank K."/>
            <person name="Nagy T."/>
            <person name="Steger V."/>
            <person name="Schiller M."/>
            <person name="Lakatos P."/>
            <person name="Sugar L."/>
            <person name="Horn P."/>
            <person name="Barta E."/>
            <person name="Orosz L."/>
        </authorList>
    </citation>
    <scope>NUCLEOTIDE SEQUENCE [LARGE SCALE GENOMIC DNA]</scope>
    <source>
        <strain evidence="17">Hungarian</strain>
    </source>
</reference>
<keyword evidence="4" id="KW-0011">Acute phase</keyword>
<dbReference type="PRINTS" id="PR00434">
    <property type="entry name" value="INTERLEUKIN6"/>
</dbReference>
<dbReference type="InterPro" id="IPR009079">
    <property type="entry name" value="4_helix_cytokine-like_core"/>
</dbReference>
<dbReference type="GO" id="GO:0008083">
    <property type="term" value="F:growth factor activity"/>
    <property type="evidence" value="ECO:0007669"/>
    <property type="project" value="UniProtKB-KW"/>
</dbReference>
<evidence type="ECO:0000256" key="15">
    <source>
        <dbReference type="SAM" id="MobiDB-lite"/>
    </source>
</evidence>
<feature type="region of interest" description="Disordered" evidence="15">
    <location>
        <begin position="1"/>
        <end position="22"/>
    </location>
</feature>
<keyword evidence="9" id="KW-0339">Growth factor</keyword>
<keyword evidence="16" id="KW-1133">Transmembrane helix</keyword>
<evidence type="ECO:0000256" key="13">
    <source>
        <dbReference type="ARBA" id="ARBA00045758"/>
    </source>
</evidence>
<evidence type="ECO:0000256" key="1">
    <source>
        <dbReference type="ARBA" id="ARBA00004613"/>
    </source>
</evidence>
<evidence type="ECO:0000256" key="12">
    <source>
        <dbReference type="ARBA" id="ARBA00023468"/>
    </source>
</evidence>
<protein>
    <recommendedName>
        <fullName evidence="3">Interleukin-6</fullName>
    </recommendedName>
</protein>
<dbReference type="Proteomes" id="UP000242450">
    <property type="component" value="Chromosome 18"/>
</dbReference>
<dbReference type="PROSITE" id="PS00254">
    <property type="entry name" value="INTERLEUKIN_6"/>
    <property type="match status" value="1"/>
</dbReference>
<keyword evidence="10 14" id="KW-1015">Disulfide bond</keyword>
<dbReference type="GO" id="GO:0005125">
    <property type="term" value="F:cytokine activity"/>
    <property type="evidence" value="ECO:0007669"/>
    <property type="project" value="UniProtKB-KW"/>
</dbReference>
<evidence type="ECO:0000256" key="6">
    <source>
        <dbReference type="ARBA" id="ARBA00022525"/>
    </source>
</evidence>
<dbReference type="InterPro" id="IPR030474">
    <property type="entry name" value="IL-6/GCSF/MGF"/>
</dbReference>
<dbReference type="Gene3D" id="1.20.1250.10">
    <property type="match status" value="1"/>
</dbReference>
<evidence type="ECO:0000256" key="9">
    <source>
        <dbReference type="ARBA" id="ARBA00023030"/>
    </source>
</evidence>
<dbReference type="InterPro" id="IPR030473">
    <property type="entry name" value="IL6/GCSF/MGF_CS"/>
</dbReference>
<dbReference type="Pfam" id="PF00489">
    <property type="entry name" value="IL6"/>
    <property type="match status" value="1"/>
</dbReference>
<dbReference type="SMR" id="A0A212CKG5"/>
<dbReference type="PANTHER" id="PTHR48494:SF1">
    <property type="entry name" value="INTERLEUKIN-6"/>
    <property type="match status" value="1"/>
</dbReference>
<proteinExistence type="inferred from homology"/>
<feature type="disulfide bond" evidence="14">
    <location>
        <begin position="101"/>
        <end position="107"/>
    </location>
</feature>